<dbReference type="AlphaFoldDB" id="A0A3S5ARU8"/>
<evidence type="ECO:0000256" key="1">
    <source>
        <dbReference type="SAM" id="MobiDB-lite"/>
    </source>
</evidence>
<gene>
    <name evidence="3" type="ORF">PXEA_LOCUS23879</name>
</gene>
<evidence type="ECO:0000313" key="3">
    <source>
        <dbReference type="EMBL" id="VEL30439.1"/>
    </source>
</evidence>
<dbReference type="InterPro" id="IPR048361">
    <property type="entry name" value="Vps52_C"/>
</dbReference>
<protein>
    <recommendedName>
        <fullName evidence="2">Vps52 C-terminal domain-containing protein</fullName>
    </recommendedName>
</protein>
<organism evidence="3 4">
    <name type="scientific">Protopolystoma xenopodis</name>
    <dbReference type="NCBI Taxonomy" id="117903"/>
    <lineage>
        <taxon>Eukaryota</taxon>
        <taxon>Metazoa</taxon>
        <taxon>Spiralia</taxon>
        <taxon>Lophotrochozoa</taxon>
        <taxon>Platyhelminthes</taxon>
        <taxon>Monogenea</taxon>
        <taxon>Polyopisthocotylea</taxon>
        <taxon>Polystomatidea</taxon>
        <taxon>Polystomatidae</taxon>
        <taxon>Protopolystoma</taxon>
    </lineage>
</organism>
<evidence type="ECO:0000259" key="2">
    <source>
        <dbReference type="Pfam" id="PF20655"/>
    </source>
</evidence>
<name>A0A3S5ARU8_9PLAT</name>
<evidence type="ECO:0000313" key="4">
    <source>
        <dbReference type="Proteomes" id="UP000784294"/>
    </source>
</evidence>
<sequence length="133" mass="14546">MLFRSLNFALLDTGCREYLFLCDFFLLSPGYLFQPPSSSPVSLFSQSSPSLTFASSSLNIDASERRVANGLGGGCNEADGRREGGNSEEKRPAASAPFSRQSGVAAAQMFDQVINLKQAFNLKYLLFLLEILF</sequence>
<proteinExistence type="predicted"/>
<dbReference type="OrthoDB" id="19482at2759"/>
<comment type="caution">
    <text evidence="3">The sequence shown here is derived from an EMBL/GenBank/DDBJ whole genome shotgun (WGS) entry which is preliminary data.</text>
</comment>
<feature type="region of interest" description="Disordered" evidence="1">
    <location>
        <begin position="68"/>
        <end position="99"/>
    </location>
</feature>
<feature type="compositionally biased region" description="Basic and acidic residues" evidence="1">
    <location>
        <begin position="78"/>
        <end position="92"/>
    </location>
</feature>
<keyword evidence="4" id="KW-1185">Reference proteome</keyword>
<dbReference type="EMBL" id="CAAALY010112323">
    <property type="protein sequence ID" value="VEL30439.1"/>
    <property type="molecule type" value="Genomic_DNA"/>
</dbReference>
<dbReference type="Proteomes" id="UP000784294">
    <property type="component" value="Unassembled WGS sequence"/>
</dbReference>
<accession>A0A3S5ARU8</accession>
<feature type="domain" description="Vps52 C-terminal" evidence="2">
    <location>
        <begin position="2"/>
        <end position="28"/>
    </location>
</feature>
<reference evidence="3" key="1">
    <citation type="submission" date="2018-11" db="EMBL/GenBank/DDBJ databases">
        <authorList>
            <consortium name="Pathogen Informatics"/>
        </authorList>
    </citation>
    <scope>NUCLEOTIDE SEQUENCE</scope>
</reference>
<dbReference type="Pfam" id="PF20655">
    <property type="entry name" value="Vps52_C"/>
    <property type="match status" value="1"/>
</dbReference>